<dbReference type="Proteomes" id="UP000605201">
    <property type="component" value="Unassembled WGS sequence"/>
</dbReference>
<feature type="domain" description="TonB C-terminal" evidence="2">
    <location>
        <begin position="147"/>
        <end position="239"/>
    </location>
</feature>
<reference evidence="3 4" key="1">
    <citation type="submission" date="2020-08" db="EMBL/GenBank/DDBJ databases">
        <title>Bridging the membrane lipid divide: bacteria of the FCB group superphylum have the potential to synthesize archaeal ether lipids.</title>
        <authorList>
            <person name="Villanueva L."/>
            <person name="Von Meijenfeldt F.A.B."/>
            <person name="Westbye A.B."/>
            <person name="Yadav S."/>
            <person name="Hopmans E.C."/>
            <person name="Dutilh B.E."/>
            <person name="Sinninghe Damste J.S."/>
        </authorList>
    </citation>
    <scope>NUCLEOTIDE SEQUENCE [LARGE SCALE GENOMIC DNA]</scope>
    <source>
        <strain evidence="3">NIOZ-UU17</strain>
    </source>
</reference>
<feature type="region of interest" description="Disordered" evidence="1">
    <location>
        <begin position="39"/>
        <end position="65"/>
    </location>
</feature>
<dbReference type="Gene3D" id="3.30.1150.10">
    <property type="match status" value="1"/>
</dbReference>
<name>A0A8J6NZC5_9BACT</name>
<evidence type="ECO:0000256" key="1">
    <source>
        <dbReference type="SAM" id="MobiDB-lite"/>
    </source>
</evidence>
<dbReference type="Pfam" id="PF13103">
    <property type="entry name" value="TonB_2"/>
    <property type="match status" value="1"/>
</dbReference>
<sequence>MPTLSVINVSMVTLPAQEKIPAPLRQLPLQTQKTLQASKILPKNDSEAYQEPSKAVSVEPKNKTKKSLKKETFKSSQMVKRAITRLEKKVEQARPDQITQALDRLKDKVQKTVELDKQKHQALQGKGPAMPGASEYGSKKMLELIDIYRIEVAYQVNKNWAFSESLAGGRTDLEVKLAFKIMPNGEIKDIWFDKRSGNNYLDDSAKKAVLKSNPVRPHPPGITKPSVIVGLRFTPKGVK</sequence>
<comment type="caution">
    <text evidence="3">The sequence shown here is derived from an EMBL/GenBank/DDBJ whole genome shotgun (WGS) entry which is preliminary data.</text>
</comment>
<evidence type="ECO:0000259" key="2">
    <source>
        <dbReference type="PROSITE" id="PS52015"/>
    </source>
</evidence>
<dbReference type="SUPFAM" id="SSF74653">
    <property type="entry name" value="TolA/TonB C-terminal domain"/>
    <property type="match status" value="1"/>
</dbReference>
<organism evidence="3 4">
    <name type="scientific">Candidatus Desulfatibia vada</name>
    <dbReference type="NCBI Taxonomy" id="2841696"/>
    <lineage>
        <taxon>Bacteria</taxon>
        <taxon>Pseudomonadati</taxon>
        <taxon>Thermodesulfobacteriota</taxon>
        <taxon>Desulfobacteria</taxon>
        <taxon>Desulfobacterales</taxon>
        <taxon>Desulfobacterales incertae sedis</taxon>
        <taxon>Candidatus Desulfatibia</taxon>
    </lineage>
</organism>
<dbReference type="PROSITE" id="PS52015">
    <property type="entry name" value="TONB_CTD"/>
    <property type="match status" value="1"/>
</dbReference>
<dbReference type="AlphaFoldDB" id="A0A8J6NZC5"/>
<evidence type="ECO:0000313" key="4">
    <source>
        <dbReference type="Proteomes" id="UP000605201"/>
    </source>
</evidence>
<dbReference type="EMBL" id="JACNIG010000247">
    <property type="protein sequence ID" value="MBC8432789.1"/>
    <property type="molecule type" value="Genomic_DNA"/>
</dbReference>
<gene>
    <name evidence="3" type="ORF">H8D96_12825</name>
</gene>
<accession>A0A8J6NZC5</accession>
<proteinExistence type="predicted"/>
<dbReference type="GO" id="GO:0055085">
    <property type="term" value="P:transmembrane transport"/>
    <property type="evidence" value="ECO:0007669"/>
    <property type="project" value="InterPro"/>
</dbReference>
<protein>
    <submittedName>
        <fullName evidence="3">TonB C-terminal domain-containing protein</fullName>
    </submittedName>
</protein>
<dbReference type="InterPro" id="IPR037682">
    <property type="entry name" value="TonB_C"/>
</dbReference>
<evidence type="ECO:0000313" key="3">
    <source>
        <dbReference type="EMBL" id="MBC8432789.1"/>
    </source>
</evidence>